<dbReference type="Proteomes" id="UP000815677">
    <property type="component" value="Unassembled WGS sequence"/>
</dbReference>
<accession>A0ABQ0L3G1</accession>
<dbReference type="EMBL" id="DF841661">
    <property type="protein sequence ID" value="GAT45661.1"/>
    <property type="molecule type" value="Genomic_DNA"/>
</dbReference>
<sequence>MSAGDTSSPNIPATHSAVQPRSGFLGAELAPAQTGQAAVRQRSDTAAPASTCPARHSRTRTLRSRRLAITGGGGNTLSQLSRNIPHRRGLKYDYLRDGRLDS</sequence>
<protein>
    <submittedName>
        <fullName evidence="2">Uncharacterized protein</fullName>
    </submittedName>
</protein>
<feature type="compositionally biased region" description="Polar residues" evidence="1">
    <location>
        <begin position="1"/>
        <end position="19"/>
    </location>
</feature>
<keyword evidence="3" id="KW-1185">Reference proteome</keyword>
<gene>
    <name evidence="2" type="ORF">MCHLO_03226</name>
</gene>
<evidence type="ECO:0000256" key="1">
    <source>
        <dbReference type="SAM" id="MobiDB-lite"/>
    </source>
</evidence>
<proteinExistence type="predicted"/>
<organism evidence="2 3">
    <name type="scientific">Mycena chlorophos</name>
    <name type="common">Agaric fungus</name>
    <name type="synonym">Agaricus chlorophos</name>
    <dbReference type="NCBI Taxonomy" id="658473"/>
    <lineage>
        <taxon>Eukaryota</taxon>
        <taxon>Fungi</taxon>
        <taxon>Dikarya</taxon>
        <taxon>Basidiomycota</taxon>
        <taxon>Agaricomycotina</taxon>
        <taxon>Agaricomycetes</taxon>
        <taxon>Agaricomycetidae</taxon>
        <taxon>Agaricales</taxon>
        <taxon>Marasmiineae</taxon>
        <taxon>Mycenaceae</taxon>
        <taxon>Mycena</taxon>
    </lineage>
</organism>
<evidence type="ECO:0000313" key="3">
    <source>
        <dbReference type="Proteomes" id="UP000815677"/>
    </source>
</evidence>
<evidence type="ECO:0000313" key="2">
    <source>
        <dbReference type="EMBL" id="GAT45661.1"/>
    </source>
</evidence>
<feature type="region of interest" description="Disordered" evidence="1">
    <location>
        <begin position="1"/>
        <end position="60"/>
    </location>
</feature>
<reference evidence="2" key="1">
    <citation type="submission" date="2014-09" db="EMBL/GenBank/DDBJ databases">
        <title>Genome sequence of the luminous mushroom Mycena chlorophos for searching fungal bioluminescence genes.</title>
        <authorList>
            <person name="Tanaka Y."/>
            <person name="Kasuga D."/>
            <person name="Oba Y."/>
            <person name="Hase S."/>
            <person name="Sato K."/>
            <person name="Oba Y."/>
            <person name="Sakakibara Y."/>
        </authorList>
    </citation>
    <scope>NUCLEOTIDE SEQUENCE</scope>
</reference>
<name>A0ABQ0L3G1_MYCCL</name>